<gene>
    <name evidence="13" type="ORF">E1293_15525</name>
</gene>
<dbReference type="PANTHER" id="PTHR24421:SF10">
    <property type="entry name" value="NITRATE_NITRITE SENSOR PROTEIN NARQ"/>
    <property type="match status" value="1"/>
</dbReference>
<dbReference type="Gene3D" id="1.20.5.1930">
    <property type="match status" value="1"/>
</dbReference>
<dbReference type="EC" id="2.7.13.3" evidence="2"/>
<dbReference type="InterPro" id="IPR050482">
    <property type="entry name" value="Sensor_HK_TwoCompSys"/>
</dbReference>
<dbReference type="InterPro" id="IPR011712">
    <property type="entry name" value="Sig_transdc_His_kin_sub3_dim/P"/>
</dbReference>
<evidence type="ECO:0000256" key="7">
    <source>
        <dbReference type="ARBA" id="ARBA00022840"/>
    </source>
</evidence>
<feature type="region of interest" description="Disordered" evidence="9">
    <location>
        <begin position="1"/>
        <end position="34"/>
    </location>
</feature>
<keyword evidence="6 13" id="KW-0418">Kinase</keyword>
<keyword evidence="10" id="KW-0472">Membrane</keyword>
<evidence type="ECO:0000313" key="13">
    <source>
        <dbReference type="EMBL" id="TDD83078.1"/>
    </source>
</evidence>
<accession>A0A4R5B9N7</accession>
<feature type="transmembrane region" description="Helical" evidence="10">
    <location>
        <begin position="77"/>
        <end position="99"/>
    </location>
</feature>
<dbReference type="Pfam" id="PF13796">
    <property type="entry name" value="Sensor"/>
    <property type="match status" value="1"/>
</dbReference>
<evidence type="ECO:0000259" key="11">
    <source>
        <dbReference type="Pfam" id="PF07730"/>
    </source>
</evidence>
<dbReference type="SUPFAM" id="SSF55874">
    <property type="entry name" value="ATPase domain of HSP90 chaperone/DNA topoisomerase II/histidine kinase"/>
    <property type="match status" value="1"/>
</dbReference>
<keyword evidence="5" id="KW-0547">Nucleotide-binding</keyword>
<evidence type="ECO:0000256" key="9">
    <source>
        <dbReference type="SAM" id="MobiDB-lite"/>
    </source>
</evidence>
<dbReference type="InterPro" id="IPR036890">
    <property type="entry name" value="HATPase_C_sf"/>
</dbReference>
<dbReference type="GO" id="GO:0046983">
    <property type="term" value="F:protein dimerization activity"/>
    <property type="evidence" value="ECO:0007669"/>
    <property type="project" value="InterPro"/>
</dbReference>
<evidence type="ECO:0000256" key="2">
    <source>
        <dbReference type="ARBA" id="ARBA00012438"/>
    </source>
</evidence>
<dbReference type="CDD" id="cd16917">
    <property type="entry name" value="HATPase_UhpB-NarQ-NarX-like"/>
    <property type="match status" value="1"/>
</dbReference>
<evidence type="ECO:0000256" key="1">
    <source>
        <dbReference type="ARBA" id="ARBA00000085"/>
    </source>
</evidence>
<feature type="domain" description="Signal transduction histidine kinase subgroup 3 dimerisation and phosphoacceptor" evidence="11">
    <location>
        <begin position="268"/>
        <end position="335"/>
    </location>
</feature>
<evidence type="ECO:0000256" key="6">
    <source>
        <dbReference type="ARBA" id="ARBA00022777"/>
    </source>
</evidence>
<keyword evidence="8" id="KW-0902">Two-component regulatory system</keyword>
<dbReference type="AlphaFoldDB" id="A0A4R5B9N7"/>
<dbReference type="PANTHER" id="PTHR24421">
    <property type="entry name" value="NITRATE/NITRITE SENSOR PROTEIN NARX-RELATED"/>
    <property type="match status" value="1"/>
</dbReference>
<keyword evidence="10" id="KW-0812">Transmembrane</keyword>
<evidence type="ECO:0000256" key="5">
    <source>
        <dbReference type="ARBA" id="ARBA00022741"/>
    </source>
</evidence>
<comment type="catalytic activity">
    <reaction evidence="1">
        <text>ATP + protein L-histidine = ADP + protein N-phospho-L-histidine.</text>
        <dbReference type="EC" id="2.7.13.3"/>
    </reaction>
</comment>
<sequence length="470" mass="49897">MTVGLTPPCPGAKRGSSTTDARTGTGHNGGRPQARRFSLEEPVSELLRGYGRRALTSFVRGLVQIVLAYTVNLPLFILAVLSLAFIPLGAGVVMVPMVFQTIRSIANQQRAWAAEWSGVKIPVPYRPEPEGKGPFRRLGWVLTDPASWRDLLWTLLNVPIALVLGILAAGMALYGLEGVFVAPWVAMVADYGWGPFWTLDDYGVVGIVGSVVLGAGLTAAAVPLGPAFLKVHALFCQSLLAPTREALTERVQRLTETRSETVDVSAAELRRIERDLHDGAQARLVALSMNIGLAEEMMKHDPETAQKLLAEARESSGTALTELRDLVRGIHPPVLAERGLDGAVRALALTLPLPVDVQIDLPGRADAPVESASYFAVAEILANVVKHSAARRAWLQIEHSGGRLLMIIGDDGTGGADPAAGSGMRGIERRLAAFDGTMAVTSPPGGPTVVTMELPCALSSPKISPSSETG</sequence>
<dbReference type="Gene3D" id="3.30.565.10">
    <property type="entry name" value="Histidine kinase-like ATPase, C-terminal domain"/>
    <property type="match status" value="1"/>
</dbReference>
<keyword evidence="14" id="KW-1185">Reference proteome</keyword>
<evidence type="ECO:0000259" key="12">
    <source>
        <dbReference type="Pfam" id="PF13796"/>
    </source>
</evidence>
<feature type="transmembrane region" description="Helical" evidence="10">
    <location>
        <begin position="151"/>
        <end position="174"/>
    </location>
</feature>
<protein>
    <recommendedName>
        <fullName evidence="2">histidine kinase</fullName>
        <ecNumber evidence="2">2.7.13.3</ecNumber>
    </recommendedName>
</protein>
<dbReference type="GO" id="GO:0016020">
    <property type="term" value="C:membrane"/>
    <property type="evidence" value="ECO:0007669"/>
    <property type="project" value="InterPro"/>
</dbReference>
<dbReference type="GO" id="GO:0000155">
    <property type="term" value="F:phosphorelay sensor kinase activity"/>
    <property type="evidence" value="ECO:0007669"/>
    <property type="project" value="InterPro"/>
</dbReference>
<dbReference type="EMBL" id="SMKY01000058">
    <property type="protein sequence ID" value="TDD83078.1"/>
    <property type="molecule type" value="Genomic_DNA"/>
</dbReference>
<proteinExistence type="predicted"/>
<dbReference type="GO" id="GO:0005524">
    <property type="term" value="F:ATP binding"/>
    <property type="evidence" value="ECO:0007669"/>
    <property type="project" value="UniProtKB-KW"/>
</dbReference>
<keyword evidence="3" id="KW-0597">Phosphoprotein</keyword>
<dbReference type="InterPro" id="IPR025828">
    <property type="entry name" value="Put_sensor_dom"/>
</dbReference>
<evidence type="ECO:0000256" key="10">
    <source>
        <dbReference type="SAM" id="Phobius"/>
    </source>
</evidence>
<feature type="domain" description="Putative sensor" evidence="12">
    <location>
        <begin position="63"/>
        <end position="240"/>
    </location>
</feature>
<evidence type="ECO:0000313" key="14">
    <source>
        <dbReference type="Proteomes" id="UP000295578"/>
    </source>
</evidence>
<name>A0A4R5B9N7_9ACTN</name>
<reference evidence="13 14" key="1">
    <citation type="submission" date="2019-03" db="EMBL/GenBank/DDBJ databases">
        <title>Draft genome sequences of novel Actinobacteria.</title>
        <authorList>
            <person name="Sahin N."/>
            <person name="Ay H."/>
            <person name="Saygin H."/>
        </authorList>
    </citation>
    <scope>NUCLEOTIDE SEQUENCE [LARGE SCALE GENOMIC DNA]</scope>
    <source>
        <strain evidence="13 14">DSM 45941</strain>
    </source>
</reference>
<organism evidence="13 14">
    <name type="scientific">Actinomadura darangshiensis</name>
    <dbReference type="NCBI Taxonomy" id="705336"/>
    <lineage>
        <taxon>Bacteria</taxon>
        <taxon>Bacillati</taxon>
        <taxon>Actinomycetota</taxon>
        <taxon>Actinomycetes</taxon>
        <taxon>Streptosporangiales</taxon>
        <taxon>Thermomonosporaceae</taxon>
        <taxon>Actinomadura</taxon>
    </lineage>
</organism>
<dbReference type="Proteomes" id="UP000295578">
    <property type="component" value="Unassembled WGS sequence"/>
</dbReference>
<evidence type="ECO:0000256" key="4">
    <source>
        <dbReference type="ARBA" id="ARBA00022679"/>
    </source>
</evidence>
<keyword evidence="4" id="KW-0808">Transferase</keyword>
<comment type="caution">
    <text evidence="13">The sequence shown here is derived from an EMBL/GenBank/DDBJ whole genome shotgun (WGS) entry which is preliminary data.</text>
</comment>
<feature type="transmembrane region" description="Helical" evidence="10">
    <location>
        <begin position="202"/>
        <end position="224"/>
    </location>
</feature>
<dbReference type="OrthoDB" id="5241729at2"/>
<evidence type="ECO:0000256" key="3">
    <source>
        <dbReference type="ARBA" id="ARBA00022553"/>
    </source>
</evidence>
<keyword evidence="10" id="KW-1133">Transmembrane helix</keyword>
<keyword evidence="7" id="KW-0067">ATP-binding</keyword>
<evidence type="ECO:0000256" key="8">
    <source>
        <dbReference type="ARBA" id="ARBA00023012"/>
    </source>
</evidence>
<dbReference type="Pfam" id="PF07730">
    <property type="entry name" value="HisKA_3"/>
    <property type="match status" value="1"/>
</dbReference>